<dbReference type="OMA" id="WNHFSTY"/>
<keyword evidence="1" id="KW-0472">Membrane</keyword>
<dbReference type="Pfam" id="PF10322">
    <property type="entry name" value="7TM_GPCR_Sru"/>
    <property type="match status" value="1"/>
</dbReference>
<dbReference type="STRING" id="6239.C33A12.11.1"/>
<evidence type="ECO:0000256" key="1">
    <source>
        <dbReference type="SAM" id="Phobius"/>
    </source>
</evidence>
<dbReference type="RefSeq" id="NP_501678.1">
    <property type="nucleotide sequence ID" value="NM_069277.1"/>
</dbReference>
<dbReference type="HOGENOM" id="CLU_049496_0_0_1"/>
<accession>Q18366</accession>
<dbReference type="AlphaFoldDB" id="Q18366"/>
<gene>
    <name evidence="2 4" type="primary">sru-3</name>
    <name evidence="4" type="ORF">C33A12.11</name>
    <name evidence="2" type="ORF">CELE_C33A12.11</name>
</gene>
<feature type="transmembrane region" description="Helical" evidence="1">
    <location>
        <begin position="213"/>
        <end position="232"/>
    </location>
</feature>
<reference evidence="2 3" key="1">
    <citation type="journal article" date="1998" name="Science">
        <title>Genome sequence of the nematode C. elegans: a platform for investigating biology.</title>
        <authorList>
            <consortium name="The C. elegans sequencing consortium"/>
            <person name="Sulson J.E."/>
            <person name="Waterston R."/>
        </authorList>
    </citation>
    <scope>NUCLEOTIDE SEQUENCE [LARGE SCALE GENOMIC DNA]</scope>
    <source>
        <strain evidence="2 3">Bristol N2</strain>
    </source>
</reference>
<dbReference type="PANTHER" id="PTHR46045:SF1">
    <property type="entry name" value="SERPENTINE RECEPTOR, CLASS U"/>
    <property type="match status" value="1"/>
</dbReference>
<evidence type="ECO:0000313" key="3">
    <source>
        <dbReference type="Proteomes" id="UP000001940"/>
    </source>
</evidence>
<dbReference type="eggNOG" id="ENOG502TFF4">
    <property type="taxonomic scope" value="Eukaryota"/>
</dbReference>
<dbReference type="UCSC" id="C33A12.11">
    <property type="organism name" value="c. elegans"/>
</dbReference>
<feature type="transmembrane region" description="Helical" evidence="1">
    <location>
        <begin position="252"/>
        <end position="276"/>
    </location>
</feature>
<feature type="transmembrane region" description="Helical" evidence="1">
    <location>
        <begin position="154"/>
        <end position="174"/>
    </location>
</feature>
<dbReference type="Proteomes" id="UP000001940">
    <property type="component" value="Chromosome IV"/>
</dbReference>
<evidence type="ECO:0000313" key="4">
    <source>
        <dbReference type="WormBase" id="C33A12.11"/>
    </source>
</evidence>
<dbReference type="PIR" id="T19665">
    <property type="entry name" value="T19665"/>
</dbReference>
<dbReference type="CTD" id="183144"/>
<feature type="transmembrane region" description="Helical" evidence="1">
    <location>
        <begin position="27"/>
        <end position="47"/>
    </location>
</feature>
<organism evidence="2 3">
    <name type="scientific">Caenorhabditis elegans</name>
    <dbReference type="NCBI Taxonomy" id="6239"/>
    <lineage>
        <taxon>Eukaryota</taxon>
        <taxon>Metazoa</taxon>
        <taxon>Ecdysozoa</taxon>
        <taxon>Nematoda</taxon>
        <taxon>Chromadorea</taxon>
        <taxon>Rhabditida</taxon>
        <taxon>Rhabditina</taxon>
        <taxon>Rhabditomorpha</taxon>
        <taxon>Rhabditoidea</taxon>
        <taxon>Rhabditidae</taxon>
        <taxon>Peloderinae</taxon>
        <taxon>Caenorhabditis</taxon>
    </lineage>
</organism>
<dbReference type="AGR" id="WB:WBGene00005666"/>
<feature type="transmembrane region" description="Helical" evidence="1">
    <location>
        <begin position="68"/>
        <end position="91"/>
    </location>
</feature>
<dbReference type="PANTHER" id="PTHR46045">
    <property type="entry name" value="SERPENTINE RECEPTOR, CLASS U-RELATED"/>
    <property type="match status" value="1"/>
</dbReference>
<dbReference type="PhylomeDB" id="Q18366"/>
<feature type="transmembrane region" description="Helical" evidence="1">
    <location>
        <begin position="111"/>
        <end position="142"/>
    </location>
</feature>
<dbReference type="InParanoid" id="Q18366"/>
<sequence>MSSNATFWPGVHFNQSYIDFQYNWNHFSTYLAIIPWFYMLPSFVIICKILKFYKNSEVASIAMKIDRNVLFVISLSQLICFCLFFFDFLMVRLPATGIISSFCASIAPNHWLKLILFLALYFTYLAMAFPFLVPVVPILIVLFPNTHNSINTKIIHIGVPILFLYPICFTFYFIPALGICRQFTFPFPFGSVYIYHYQSAFGLKNSFFHLYNILFWMTVSIGANVILFCRVVKAKSQLMNKSKTSYRAEFSITITTISMVASYVINGTFLIAYISFSGTNSYISYAEVVRPFGNDIQACVVTWLFYLTHPAFRNSTNSVDTVFSTSSQRRTQRTVS</sequence>
<dbReference type="WormBase" id="C33A12.11">
    <property type="protein sequence ID" value="CE05357"/>
    <property type="gene ID" value="WBGene00005666"/>
    <property type="gene designation" value="sru-3"/>
</dbReference>
<dbReference type="PaxDb" id="6239-C33A12.11"/>
<dbReference type="GeneID" id="183144"/>
<keyword evidence="3" id="KW-1185">Reference proteome</keyword>
<dbReference type="InterPro" id="IPR003839">
    <property type="entry name" value="7TM_GPCR_serpentine_rcpt_Sru"/>
</dbReference>
<keyword evidence="1" id="KW-1133">Transmembrane helix</keyword>
<keyword evidence="2" id="KW-0675">Receptor</keyword>
<name>Q18366_CAEEL</name>
<evidence type="ECO:0000313" key="2">
    <source>
        <dbReference type="EMBL" id="CAA92795.1"/>
    </source>
</evidence>
<dbReference type="OrthoDB" id="5795165at2759"/>
<proteinExistence type="predicted"/>
<protein>
    <submittedName>
        <fullName evidence="2">Serpentine Receptor, class U</fullName>
    </submittedName>
</protein>
<keyword evidence="1" id="KW-0812">Transmembrane</keyword>
<dbReference type="KEGG" id="cel:CELE_C33A12.11"/>
<dbReference type="EMBL" id="BX284604">
    <property type="protein sequence ID" value="CAA92795.1"/>
    <property type="molecule type" value="Genomic_DNA"/>
</dbReference>